<protein>
    <submittedName>
        <fullName evidence="5">S9 family peptidase</fullName>
    </submittedName>
</protein>
<evidence type="ECO:0000256" key="3">
    <source>
        <dbReference type="ARBA" id="ARBA00022825"/>
    </source>
</evidence>
<name>A0AAU4K7Y2_9NOCA</name>
<keyword evidence="1" id="KW-0732">Signal</keyword>
<evidence type="ECO:0000313" key="6">
    <source>
        <dbReference type="Proteomes" id="UP001432128"/>
    </source>
</evidence>
<sequence length="659" mass="71150">MSPDGHRLVTTVATLDDASTKYVSALWEIDPAGDGAAHRLTQGADSATAPTFDGSGSLWFIRKSAQDPDADPQAALWRLPAVGEAERVALRPGGVASIVTATASDRVLVLADVLSRTPDTDADVRERRQTTTTSAILHDRYPVRHWDADLGPGRPHLFDVAHDGRLDPVVTRPGAALRDAHVAIAPDGDVAVTTWRTGAPQAATRTALVRIDLRADTPTEPVTLRADPDADFFAPTISPDGTRVAFVSESVTTPTTAPMVTVGIIDLATGAVTEPAANWDRWPTSVSWSADGTALIVTADDDGRGQVFVIDATGREDREPVRAVTSTDHCYSDVCVHPDGTTLFALRSSPAEPSHVVRIDIADGAVTPLPGPAELPALPGTLEELRTQTIDGTPLRAWLALPHGASEQARVPLLLWVHGGPLASWNAWSWRWNPWIAVAAGYAVVLPDPALSTGYGQNFIQRGWGSWGFEPYTDLMAVTDAAEADPRIASERTALMGGSFGGYMANWIAGHTDRFRAVVTHASLWALDQFGPTTDGADYWSREMSPEMAVENSPHLYVADIVTPMLVIHGDKDYRVPVGESLRLWYELLSESGLPAADDGTTVHRFLYFPDENHWILKPQNAIIWYRVVLAFLAQHVRGETVDLPDVLGDVEIAPHDPM</sequence>
<dbReference type="AlphaFoldDB" id="A0AAU4K7Y2"/>
<organism evidence="5 6">
    <name type="scientific">Williamsia herbipolensis</name>
    <dbReference type="NCBI Taxonomy" id="1603258"/>
    <lineage>
        <taxon>Bacteria</taxon>
        <taxon>Bacillati</taxon>
        <taxon>Actinomycetota</taxon>
        <taxon>Actinomycetes</taxon>
        <taxon>Mycobacteriales</taxon>
        <taxon>Nocardiaceae</taxon>
        <taxon>Williamsia</taxon>
    </lineage>
</organism>
<dbReference type="SUPFAM" id="SSF82171">
    <property type="entry name" value="DPP6 N-terminal domain-like"/>
    <property type="match status" value="1"/>
</dbReference>
<evidence type="ECO:0000256" key="1">
    <source>
        <dbReference type="ARBA" id="ARBA00022729"/>
    </source>
</evidence>
<accession>A0AAU4K7Y2</accession>
<dbReference type="PANTHER" id="PTHR42776">
    <property type="entry name" value="SERINE PEPTIDASE S9 FAMILY MEMBER"/>
    <property type="match status" value="1"/>
</dbReference>
<dbReference type="InterPro" id="IPR029058">
    <property type="entry name" value="AB_hydrolase_fold"/>
</dbReference>
<dbReference type="KEGG" id="whr:OG579_00435"/>
<dbReference type="InterPro" id="IPR011042">
    <property type="entry name" value="6-blade_b-propeller_TolB-like"/>
</dbReference>
<dbReference type="Proteomes" id="UP001432128">
    <property type="component" value="Chromosome"/>
</dbReference>
<evidence type="ECO:0000313" key="5">
    <source>
        <dbReference type="EMBL" id="WUM22180.1"/>
    </source>
</evidence>
<dbReference type="InterPro" id="IPR001375">
    <property type="entry name" value="Peptidase_S9_cat"/>
</dbReference>
<keyword evidence="3" id="KW-0720">Serine protease</keyword>
<gene>
    <name evidence="5" type="ORF">OG579_00435</name>
</gene>
<dbReference type="PANTHER" id="PTHR42776:SF13">
    <property type="entry name" value="DIPEPTIDYL-PEPTIDASE 5"/>
    <property type="match status" value="1"/>
</dbReference>
<dbReference type="Gene3D" id="2.120.10.30">
    <property type="entry name" value="TolB, C-terminal domain"/>
    <property type="match status" value="1"/>
</dbReference>
<dbReference type="SUPFAM" id="SSF53474">
    <property type="entry name" value="alpha/beta-Hydrolases"/>
    <property type="match status" value="1"/>
</dbReference>
<keyword evidence="3" id="KW-0645">Protease</keyword>
<dbReference type="Pfam" id="PF00326">
    <property type="entry name" value="Peptidase_S9"/>
    <property type="match status" value="1"/>
</dbReference>
<reference evidence="5 6" key="1">
    <citation type="submission" date="2022-10" db="EMBL/GenBank/DDBJ databases">
        <title>The complete genomes of actinobacterial strains from the NBC collection.</title>
        <authorList>
            <person name="Joergensen T.S."/>
            <person name="Alvarez Arevalo M."/>
            <person name="Sterndorff E.B."/>
            <person name="Faurdal D."/>
            <person name="Vuksanovic O."/>
            <person name="Mourched A.-S."/>
            <person name="Charusanti P."/>
            <person name="Shaw S."/>
            <person name="Blin K."/>
            <person name="Weber T."/>
        </authorList>
    </citation>
    <scope>NUCLEOTIDE SEQUENCE [LARGE SCALE GENOMIC DNA]</scope>
    <source>
        <strain evidence="5 6">NBC_00319</strain>
    </source>
</reference>
<feature type="domain" description="Peptidase S9 prolyl oligopeptidase catalytic" evidence="4">
    <location>
        <begin position="428"/>
        <end position="638"/>
    </location>
</feature>
<keyword evidence="6" id="KW-1185">Reference proteome</keyword>
<dbReference type="Pfam" id="PF07676">
    <property type="entry name" value="PD40"/>
    <property type="match status" value="1"/>
</dbReference>
<evidence type="ECO:0000256" key="2">
    <source>
        <dbReference type="ARBA" id="ARBA00022801"/>
    </source>
</evidence>
<dbReference type="Gene3D" id="3.40.50.1820">
    <property type="entry name" value="alpha/beta hydrolase"/>
    <property type="match status" value="1"/>
</dbReference>
<dbReference type="GO" id="GO:0004252">
    <property type="term" value="F:serine-type endopeptidase activity"/>
    <property type="evidence" value="ECO:0007669"/>
    <property type="project" value="TreeGrafter"/>
</dbReference>
<keyword evidence="2" id="KW-0378">Hydrolase</keyword>
<dbReference type="EMBL" id="CP108021">
    <property type="protein sequence ID" value="WUM22180.1"/>
    <property type="molecule type" value="Genomic_DNA"/>
</dbReference>
<dbReference type="RefSeq" id="WP_328859102.1">
    <property type="nucleotide sequence ID" value="NZ_CP108021.1"/>
</dbReference>
<evidence type="ECO:0000259" key="4">
    <source>
        <dbReference type="Pfam" id="PF00326"/>
    </source>
</evidence>
<dbReference type="InterPro" id="IPR011659">
    <property type="entry name" value="WD40"/>
</dbReference>
<dbReference type="GO" id="GO:0006508">
    <property type="term" value="P:proteolysis"/>
    <property type="evidence" value="ECO:0007669"/>
    <property type="project" value="InterPro"/>
</dbReference>
<proteinExistence type="predicted"/>